<organism evidence="1 2">
    <name type="scientific">Acinetobacter stercoris</name>
    <dbReference type="NCBI Taxonomy" id="2126983"/>
    <lineage>
        <taxon>Bacteria</taxon>
        <taxon>Pseudomonadati</taxon>
        <taxon>Pseudomonadota</taxon>
        <taxon>Gammaproteobacteria</taxon>
        <taxon>Moraxellales</taxon>
        <taxon>Moraxellaceae</taxon>
        <taxon>Acinetobacter</taxon>
    </lineage>
</organism>
<dbReference type="EMBL" id="OOGT01000119">
    <property type="protein sequence ID" value="SPL71250.1"/>
    <property type="molecule type" value="Genomic_DNA"/>
</dbReference>
<sequence length="135" mass="15866">MKFEKFAIKQQFFVFNAELTLMKIGIFWYHDKTVTGYVHPFNLNDQDALGMVESPYIHNEYWDVLSNRYPDLRLINHNVIPKGRALFSTTEGKVVIHLDEKLLKKSSKKRIAKFLGIEEKNAIWLIDESTSVKYI</sequence>
<dbReference type="RefSeq" id="WP_121974676.1">
    <property type="nucleotide sequence ID" value="NZ_OOGT01000119.1"/>
</dbReference>
<accession>A0A2U3N0P7</accession>
<evidence type="ECO:0000313" key="2">
    <source>
        <dbReference type="Proteomes" id="UP000245974"/>
    </source>
</evidence>
<keyword evidence="2" id="KW-1185">Reference proteome</keyword>
<dbReference type="OrthoDB" id="2339610at2"/>
<dbReference type="Proteomes" id="UP000245974">
    <property type="component" value="Unassembled WGS sequence"/>
</dbReference>
<reference evidence="2" key="1">
    <citation type="submission" date="2018-03" db="EMBL/GenBank/DDBJ databases">
        <authorList>
            <person name="Blom J."/>
        </authorList>
    </citation>
    <scope>NUCLEOTIDE SEQUENCE [LARGE SCALE GENOMIC DNA]</scope>
    <source>
        <strain evidence="2">KPC-SM-21</strain>
    </source>
</reference>
<name>A0A2U3N0P7_9GAMM</name>
<evidence type="ECO:0000313" key="1">
    <source>
        <dbReference type="EMBL" id="SPL71250.1"/>
    </source>
</evidence>
<gene>
    <name evidence="1" type="ORF">KPC_2428</name>
</gene>
<dbReference type="AlphaFoldDB" id="A0A2U3N0P7"/>
<proteinExistence type="predicted"/>
<dbReference type="InParanoid" id="A0A2U3N0P7"/>
<protein>
    <submittedName>
        <fullName evidence="1">Uncharacterized protein</fullName>
    </submittedName>
</protein>